<evidence type="ECO:0000259" key="1">
    <source>
        <dbReference type="Pfam" id="PF04086"/>
    </source>
</evidence>
<protein>
    <recommendedName>
        <fullName evidence="1">Signal recognition particle receptor alpha subunit N-terminal domain-containing protein</fullName>
    </recommendedName>
</protein>
<feature type="domain" description="Signal recognition particle receptor alpha subunit N-terminal" evidence="1">
    <location>
        <begin position="28"/>
        <end position="172"/>
    </location>
</feature>
<dbReference type="GO" id="GO:0006886">
    <property type="term" value="P:intracellular protein transport"/>
    <property type="evidence" value="ECO:0007669"/>
    <property type="project" value="InterPro"/>
</dbReference>
<comment type="caution">
    <text evidence="2">The sequence shown here is derived from an EMBL/GenBank/DDBJ whole genome shotgun (WGS) entry which is preliminary data.</text>
</comment>
<evidence type="ECO:0000313" key="3">
    <source>
        <dbReference type="Proteomes" id="UP001196413"/>
    </source>
</evidence>
<proteinExistence type="predicted"/>
<dbReference type="Pfam" id="PF04086">
    <property type="entry name" value="SRP-alpha_N"/>
    <property type="match status" value="2"/>
</dbReference>
<dbReference type="Proteomes" id="UP001196413">
    <property type="component" value="Unassembled WGS sequence"/>
</dbReference>
<sequence>MIELFSVFIKGGLGLWTFQEGTNCFVDAINAFIRDVLIQGRAVMEFKFNEMTIRFKLDNEFELVLVVIYQSALQLSYTDKLLSDVHRKFRDMYKNVLLNKQILYQNAKGTFWSFDSEFMRIRNELLKLDENSVSVRRKPRSFQESAKSQKAIGSIKVRRPGEEKKVKKAERHLAKVSMEGTIVTVKADMKKKGKQARVWELSGNVENLTNLDYSADKDKANAEIRDVEDLAFVNEQRKFVGQSAQLQGFSDKECDDDEE</sequence>
<dbReference type="EMBL" id="JAHQIW010002162">
    <property type="protein sequence ID" value="KAJ1354704.1"/>
    <property type="molecule type" value="Genomic_DNA"/>
</dbReference>
<dbReference type="GO" id="GO:0003924">
    <property type="term" value="F:GTPase activity"/>
    <property type="evidence" value="ECO:0007669"/>
    <property type="project" value="InterPro"/>
</dbReference>
<dbReference type="GO" id="GO:0005785">
    <property type="term" value="C:signal recognition particle receptor complex"/>
    <property type="evidence" value="ECO:0007669"/>
    <property type="project" value="InterPro"/>
</dbReference>
<evidence type="ECO:0000313" key="2">
    <source>
        <dbReference type="EMBL" id="KAJ1354704.1"/>
    </source>
</evidence>
<dbReference type="GO" id="GO:0005525">
    <property type="term" value="F:GTP binding"/>
    <property type="evidence" value="ECO:0007669"/>
    <property type="project" value="InterPro"/>
</dbReference>
<dbReference type="InterPro" id="IPR011012">
    <property type="entry name" value="Longin-like_dom_sf"/>
</dbReference>
<keyword evidence="3" id="KW-1185">Reference proteome</keyword>
<dbReference type="InterPro" id="IPR007222">
    <property type="entry name" value="Sig_recog_particle_rcpt_asu_N"/>
</dbReference>
<dbReference type="Gene3D" id="3.30.450.60">
    <property type="match status" value="1"/>
</dbReference>
<dbReference type="SUPFAM" id="SSF64356">
    <property type="entry name" value="SNARE-like"/>
    <property type="match status" value="1"/>
</dbReference>
<accession>A0AAD5N0H6</accession>
<reference evidence="2" key="1">
    <citation type="submission" date="2021-06" db="EMBL/GenBank/DDBJ databases">
        <title>Parelaphostrongylus tenuis whole genome reference sequence.</title>
        <authorList>
            <person name="Garwood T.J."/>
            <person name="Larsen P.A."/>
            <person name="Fountain-Jones N.M."/>
            <person name="Garbe J.R."/>
            <person name="Macchietto M.G."/>
            <person name="Kania S.A."/>
            <person name="Gerhold R.W."/>
            <person name="Richards J.E."/>
            <person name="Wolf T.M."/>
        </authorList>
    </citation>
    <scope>NUCLEOTIDE SEQUENCE</scope>
    <source>
        <strain evidence="2">MNPRO001-30</strain>
        <tissue evidence="2">Meninges</tissue>
    </source>
</reference>
<organism evidence="2 3">
    <name type="scientific">Parelaphostrongylus tenuis</name>
    <name type="common">Meningeal worm</name>
    <dbReference type="NCBI Taxonomy" id="148309"/>
    <lineage>
        <taxon>Eukaryota</taxon>
        <taxon>Metazoa</taxon>
        <taxon>Ecdysozoa</taxon>
        <taxon>Nematoda</taxon>
        <taxon>Chromadorea</taxon>
        <taxon>Rhabditida</taxon>
        <taxon>Rhabditina</taxon>
        <taxon>Rhabditomorpha</taxon>
        <taxon>Strongyloidea</taxon>
        <taxon>Metastrongylidae</taxon>
        <taxon>Parelaphostrongylus</taxon>
    </lineage>
</organism>
<dbReference type="AlphaFoldDB" id="A0AAD5N0H6"/>
<dbReference type="GO" id="GO:0005047">
    <property type="term" value="F:signal recognition particle binding"/>
    <property type="evidence" value="ECO:0007669"/>
    <property type="project" value="InterPro"/>
</dbReference>
<feature type="domain" description="Signal recognition particle receptor alpha subunit N-terminal" evidence="1">
    <location>
        <begin position="186"/>
        <end position="233"/>
    </location>
</feature>
<gene>
    <name evidence="2" type="ORF">KIN20_011706</name>
</gene>
<name>A0AAD5N0H6_PARTN</name>
<dbReference type="CDD" id="cd14826">
    <property type="entry name" value="SR_alpha_SRX"/>
    <property type="match status" value="1"/>
</dbReference>